<gene>
    <name evidence="1" type="ORF">GCM10017600_68990</name>
</gene>
<comment type="caution">
    <text evidence="1">The sequence shown here is derived from an EMBL/GenBank/DDBJ whole genome shotgun (WGS) entry which is preliminary data.</text>
</comment>
<dbReference type="Proteomes" id="UP001143474">
    <property type="component" value="Unassembled WGS sequence"/>
</dbReference>
<dbReference type="AlphaFoldDB" id="A0A9W6I8B7"/>
<name>A0A9W6I8B7_9ACTN</name>
<accession>A0A9W6I8B7</accession>
<evidence type="ECO:0000313" key="2">
    <source>
        <dbReference type="Proteomes" id="UP001143474"/>
    </source>
</evidence>
<protein>
    <submittedName>
        <fullName evidence="1">Uncharacterized protein</fullName>
    </submittedName>
</protein>
<sequence length="108" mass="11786">MQALTHARATAHEILLTAAFRDAGGGIEISRTVRPGGAKTVRTTPPNGRLALEILGLMSLDWRWRSSGRRAGEKAGYDPGVIERLAKRVSRARAEYEQYEPGSPGESR</sequence>
<dbReference type="EMBL" id="BSEV01000023">
    <property type="protein sequence ID" value="GLK13488.1"/>
    <property type="molecule type" value="Genomic_DNA"/>
</dbReference>
<proteinExistence type="predicted"/>
<reference evidence="1" key="1">
    <citation type="journal article" date="2014" name="Int. J. Syst. Evol. Microbiol.">
        <title>Complete genome sequence of Corynebacterium casei LMG S-19264T (=DSM 44701T), isolated from a smear-ripened cheese.</title>
        <authorList>
            <consortium name="US DOE Joint Genome Institute (JGI-PGF)"/>
            <person name="Walter F."/>
            <person name="Albersmeier A."/>
            <person name="Kalinowski J."/>
            <person name="Ruckert C."/>
        </authorList>
    </citation>
    <scope>NUCLEOTIDE SEQUENCE</scope>
    <source>
        <strain evidence="1">VKM Ac-2007</strain>
    </source>
</reference>
<reference evidence="1" key="2">
    <citation type="submission" date="2023-01" db="EMBL/GenBank/DDBJ databases">
        <authorList>
            <person name="Sun Q."/>
            <person name="Evtushenko L."/>
        </authorList>
    </citation>
    <scope>NUCLEOTIDE SEQUENCE</scope>
    <source>
        <strain evidence="1">VKM Ac-2007</strain>
    </source>
</reference>
<evidence type="ECO:0000313" key="1">
    <source>
        <dbReference type="EMBL" id="GLK13488.1"/>
    </source>
</evidence>
<organism evidence="1 2">
    <name type="scientific">Streptosporangium carneum</name>
    <dbReference type="NCBI Taxonomy" id="47481"/>
    <lineage>
        <taxon>Bacteria</taxon>
        <taxon>Bacillati</taxon>
        <taxon>Actinomycetota</taxon>
        <taxon>Actinomycetes</taxon>
        <taxon>Streptosporangiales</taxon>
        <taxon>Streptosporangiaceae</taxon>
        <taxon>Streptosporangium</taxon>
    </lineage>
</organism>
<keyword evidence="2" id="KW-1185">Reference proteome</keyword>